<reference evidence="4 5" key="1">
    <citation type="submission" date="2019-05" db="EMBL/GenBank/DDBJ databases">
        <authorList>
            <person name="Lee S.D."/>
        </authorList>
    </citation>
    <scope>NUCLEOTIDE SEQUENCE [LARGE SCALE GENOMIC DNA]</scope>
    <source>
        <strain evidence="4 5">C5-26</strain>
    </source>
</reference>
<evidence type="ECO:0000256" key="1">
    <source>
        <dbReference type="SAM" id="MobiDB-lite"/>
    </source>
</evidence>
<dbReference type="InterPro" id="IPR038765">
    <property type="entry name" value="Papain-like_cys_pep_sf"/>
</dbReference>
<dbReference type="SUPFAM" id="SSF54001">
    <property type="entry name" value="Cysteine proteinases"/>
    <property type="match status" value="1"/>
</dbReference>
<keyword evidence="2" id="KW-0472">Membrane</keyword>
<protein>
    <submittedName>
        <fullName evidence="4">CHAP domain-containing protein</fullName>
    </submittedName>
</protein>
<organism evidence="4 5">
    <name type="scientific">Leekyejoonella antrihumi</name>
    <dbReference type="NCBI Taxonomy" id="1660198"/>
    <lineage>
        <taxon>Bacteria</taxon>
        <taxon>Bacillati</taxon>
        <taxon>Actinomycetota</taxon>
        <taxon>Actinomycetes</taxon>
        <taxon>Micrococcales</taxon>
        <taxon>Dermacoccaceae</taxon>
        <taxon>Leekyejoonella</taxon>
    </lineage>
</organism>
<dbReference type="Gene3D" id="3.90.1720.10">
    <property type="entry name" value="endopeptidase domain like (from Nostoc punctiforme)"/>
    <property type="match status" value="1"/>
</dbReference>
<feature type="region of interest" description="Disordered" evidence="1">
    <location>
        <begin position="1"/>
        <end position="27"/>
    </location>
</feature>
<feature type="transmembrane region" description="Helical" evidence="2">
    <location>
        <begin position="37"/>
        <end position="55"/>
    </location>
</feature>
<feature type="non-terminal residue" evidence="4">
    <location>
        <position position="347"/>
    </location>
</feature>
<dbReference type="Proteomes" id="UP000320244">
    <property type="component" value="Unassembled WGS sequence"/>
</dbReference>
<keyword evidence="5" id="KW-1185">Reference proteome</keyword>
<comment type="caution">
    <text evidence="4">The sequence shown here is derived from an EMBL/GenBank/DDBJ whole genome shotgun (WGS) entry which is preliminary data.</text>
</comment>
<accession>A0A563DQ02</accession>
<evidence type="ECO:0000313" key="4">
    <source>
        <dbReference type="EMBL" id="TWP31784.1"/>
    </source>
</evidence>
<evidence type="ECO:0000313" key="5">
    <source>
        <dbReference type="Proteomes" id="UP000320244"/>
    </source>
</evidence>
<dbReference type="InterPro" id="IPR007921">
    <property type="entry name" value="CHAP_dom"/>
</dbReference>
<evidence type="ECO:0000259" key="3">
    <source>
        <dbReference type="PROSITE" id="PS50911"/>
    </source>
</evidence>
<sequence length="347" mass="36508">MRTFVRPQGRRHIKAGSDDLGGTMSTRSQSSIARRTAISLIGTLILVASLLGWSAPRAFATGPGCTAFAGAYALGASYNDGSISIQACGPKPGTGSGPNVYPYPGARPVGGYQCMELSERYLYYKYGVTMPISTNGAQVVDHYASSYPSLFRVYGNGAAGHAPVQGDVLSFSNTGGFSDYGHTAVVQSSSVNGSGNGSITVIEENSGWTANGAHVLTVANWIVRGEGFAYTKWLHGPGSATPSSPTGVVPASGVIPSGMYHFISYVGSNGTLYLAHWTGTRWQNDSFNYPVRAGTSPSAYLGPNGTHFISYVGSNGTLYLAHWTGTRWQNDSFNYPVRAGTSPSAYL</sequence>
<dbReference type="PROSITE" id="PS50911">
    <property type="entry name" value="CHAP"/>
    <property type="match status" value="1"/>
</dbReference>
<reference evidence="4 5" key="2">
    <citation type="submission" date="2019-08" db="EMBL/GenBank/DDBJ databases">
        <title>Jejuicoccus antrihumi gen. nov., sp. nov., a new member of the family Dermacoccaceae isolated from a cave.</title>
        <authorList>
            <person name="Schumann P."/>
            <person name="Kim I.S."/>
        </authorList>
    </citation>
    <scope>NUCLEOTIDE SEQUENCE [LARGE SCALE GENOMIC DNA]</scope>
    <source>
        <strain evidence="4 5">C5-26</strain>
    </source>
</reference>
<dbReference type="OrthoDB" id="3454650at2"/>
<keyword evidence="2" id="KW-1133">Transmembrane helix</keyword>
<dbReference type="Pfam" id="PF05257">
    <property type="entry name" value="CHAP"/>
    <property type="match status" value="1"/>
</dbReference>
<keyword evidence="2" id="KW-0812">Transmembrane</keyword>
<dbReference type="EMBL" id="VCQV01000121">
    <property type="protein sequence ID" value="TWP31784.1"/>
    <property type="molecule type" value="Genomic_DNA"/>
</dbReference>
<dbReference type="AlphaFoldDB" id="A0A563DQ02"/>
<feature type="domain" description="Peptidase C51" evidence="3">
    <location>
        <begin position="89"/>
        <end position="232"/>
    </location>
</feature>
<proteinExistence type="predicted"/>
<evidence type="ECO:0000256" key="2">
    <source>
        <dbReference type="SAM" id="Phobius"/>
    </source>
</evidence>
<gene>
    <name evidence="4" type="ORF">FGL98_25015</name>
</gene>
<name>A0A563DQ02_9MICO</name>